<accession>A0A816PJX3</accession>
<gene>
    <name evidence="1" type="ORF">DARMORV10_A09P59710.1</name>
</gene>
<name>A0A816PJX3_BRANA</name>
<sequence length="48" mass="4944">MVAEMISTAIDLSDDRISVLKAICCEVDMELSSSGCLGGSIDGCFTGV</sequence>
<organism evidence="1">
    <name type="scientific">Brassica napus</name>
    <name type="common">Rape</name>
    <dbReference type="NCBI Taxonomy" id="3708"/>
    <lineage>
        <taxon>Eukaryota</taxon>
        <taxon>Viridiplantae</taxon>
        <taxon>Streptophyta</taxon>
        <taxon>Embryophyta</taxon>
        <taxon>Tracheophyta</taxon>
        <taxon>Spermatophyta</taxon>
        <taxon>Magnoliopsida</taxon>
        <taxon>eudicotyledons</taxon>
        <taxon>Gunneridae</taxon>
        <taxon>Pentapetalae</taxon>
        <taxon>rosids</taxon>
        <taxon>malvids</taxon>
        <taxon>Brassicales</taxon>
        <taxon>Brassicaceae</taxon>
        <taxon>Brassiceae</taxon>
        <taxon>Brassica</taxon>
    </lineage>
</organism>
<dbReference type="Proteomes" id="UP001295469">
    <property type="component" value="Chromosome A09"/>
</dbReference>
<evidence type="ECO:0000313" key="1">
    <source>
        <dbReference type="EMBL" id="CAF2050244.1"/>
    </source>
</evidence>
<proteinExistence type="predicted"/>
<dbReference type="EMBL" id="HG994363">
    <property type="protein sequence ID" value="CAF2050244.1"/>
    <property type="molecule type" value="Genomic_DNA"/>
</dbReference>
<dbReference type="AlphaFoldDB" id="A0A816PJX3"/>
<protein>
    <submittedName>
        <fullName evidence="1">(rape) hypothetical protein</fullName>
    </submittedName>
</protein>
<reference evidence="1" key="1">
    <citation type="submission" date="2021-01" db="EMBL/GenBank/DDBJ databases">
        <authorList>
            <consortium name="Genoscope - CEA"/>
            <person name="William W."/>
        </authorList>
    </citation>
    <scope>NUCLEOTIDE SEQUENCE</scope>
</reference>